<evidence type="ECO:0000313" key="2">
    <source>
        <dbReference type="Proteomes" id="UP001174934"/>
    </source>
</evidence>
<name>A0AA39WLY4_9PEZI</name>
<protein>
    <submittedName>
        <fullName evidence="1">Uncharacterized protein</fullName>
    </submittedName>
</protein>
<dbReference type="AlphaFoldDB" id="A0AA39WLY4"/>
<reference evidence="1" key="1">
    <citation type="submission" date="2023-06" db="EMBL/GenBank/DDBJ databases">
        <title>Genome-scale phylogeny and comparative genomics of the fungal order Sordariales.</title>
        <authorList>
            <consortium name="Lawrence Berkeley National Laboratory"/>
            <person name="Hensen N."/>
            <person name="Bonometti L."/>
            <person name="Westerberg I."/>
            <person name="Brannstrom I.O."/>
            <person name="Guillou S."/>
            <person name="Cros-Aarteil S."/>
            <person name="Calhoun S."/>
            <person name="Haridas S."/>
            <person name="Kuo A."/>
            <person name="Mondo S."/>
            <person name="Pangilinan J."/>
            <person name="Riley R."/>
            <person name="LaButti K."/>
            <person name="Andreopoulos B."/>
            <person name="Lipzen A."/>
            <person name="Chen C."/>
            <person name="Yanf M."/>
            <person name="Daum C."/>
            <person name="Ng V."/>
            <person name="Clum A."/>
            <person name="Steindorff A."/>
            <person name="Ohm R."/>
            <person name="Martin F."/>
            <person name="Silar P."/>
            <person name="Natvig D."/>
            <person name="Lalanne C."/>
            <person name="Gautier V."/>
            <person name="Ament-velasquez S.L."/>
            <person name="Kruys A."/>
            <person name="Hutchinson M.I."/>
            <person name="Powell A.J."/>
            <person name="Barry K."/>
            <person name="Miller A.N."/>
            <person name="Grigoriev I.V."/>
            <person name="Debuchy R."/>
            <person name="Gladieux P."/>
            <person name="Thoren M.H."/>
            <person name="Johannesson H."/>
        </authorList>
    </citation>
    <scope>NUCLEOTIDE SEQUENCE</scope>
    <source>
        <strain evidence="1">SMH3391-2</strain>
    </source>
</reference>
<comment type="caution">
    <text evidence="1">The sequence shown here is derived from an EMBL/GenBank/DDBJ whole genome shotgun (WGS) entry which is preliminary data.</text>
</comment>
<dbReference type="Proteomes" id="UP001174934">
    <property type="component" value="Unassembled WGS sequence"/>
</dbReference>
<organism evidence="1 2">
    <name type="scientific">Bombardia bombarda</name>
    <dbReference type="NCBI Taxonomy" id="252184"/>
    <lineage>
        <taxon>Eukaryota</taxon>
        <taxon>Fungi</taxon>
        <taxon>Dikarya</taxon>
        <taxon>Ascomycota</taxon>
        <taxon>Pezizomycotina</taxon>
        <taxon>Sordariomycetes</taxon>
        <taxon>Sordariomycetidae</taxon>
        <taxon>Sordariales</taxon>
        <taxon>Lasiosphaeriaceae</taxon>
        <taxon>Bombardia</taxon>
    </lineage>
</organism>
<accession>A0AA39WLY4</accession>
<keyword evidence="2" id="KW-1185">Reference proteome</keyword>
<sequence length="131" mass="14378">MGRMTGMAGLCAGPEHFASLDKVGYEVFVFWQTKYFGRQNTLADKILWQTKYFGRQNTLADKILWQTKYFGRQNTLADKILWQTKYFGTSAPPECSSFNWSLVSACSPVAVAVAVAVAGGGGPSSSPKYCA</sequence>
<gene>
    <name evidence="1" type="ORF">B0T17DRAFT_310682</name>
</gene>
<dbReference type="EMBL" id="JAULSR010000005">
    <property type="protein sequence ID" value="KAK0617787.1"/>
    <property type="molecule type" value="Genomic_DNA"/>
</dbReference>
<evidence type="ECO:0000313" key="1">
    <source>
        <dbReference type="EMBL" id="KAK0617787.1"/>
    </source>
</evidence>
<proteinExistence type="predicted"/>